<dbReference type="Proteomes" id="UP000674179">
    <property type="component" value="Chromosome 35"/>
</dbReference>
<feature type="transmembrane region" description="Helical" evidence="1">
    <location>
        <begin position="102"/>
        <end position="123"/>
    </location>
</feature>
<dbReference type="AlphaFoldDB" id="A0A836K8P1"/>
<dbReference type="OrthoDB" id="266721at2759"/>
<gene>
    <name evidence="2" type="ORF">CUR178_01017</name>
</gene>
<feature type="transmembrane region" description="Helical" evidence="1">
    <location>
        <begin position="12"/>
        <end position="32"/>
    </location>
</feature>
<sequence>MLKQTGSVMVYVTYASLTMSLMVCSILSPIQVRSAGERKLSVYGVALVYDLRQNTSLASSGRPSPWSSRITEISSSSPLLFEVVRVRTSLRDLPPSTLKNFMTAYLFFAALCLFSCVSLLISVMVDMLPTKRRPFIVMVTHVFTVLVPLAAVLCFAMAAVLGLQSRLYCTVAAGYYTDARSGDLASRLHSGFFSSVAAAFLGLFVALLSPLLRKW</sequence>
<keyword evidence="1" id="KW-0812">Transmembrane</keyword>
<dbReference type="KEGG" id="lenr:94168303"/>
<evidence type="ECO:0000256" key="1">
    <source>
        <dbReference type="SAM" id="Phobius"/>
    </source>
</evidence>
<comment type="caution">
    <text evidence="2">The sequence shown here is derived from an EMBL/GenBank/DDBJ whole genome shotgun (WGS) entry which is preliminary data.</text>
</comment>
<dbReference type="EMBL" id="JAFHKP010000035">
    <property type="protein sequence ID" value="KAG5467374.1"/>
    <property type="molecule type" value="Genomic_DNA"/>
</dbReference>
<feature type="transmembrane region" description="Helical" evidence="1">
    <location>
        <begin position="192"/>
        <end position="212"/>
    </location>
</feature>
<reference evidence="2 3" key="1">
    <citation type="submission" date="2021-02" db="EMBL/GenBank/DDBJ databases">
        <title>Leishmania (Mundinia) enrietti genome sequencing and assembly.</title>
        <authorList>
            <person name="Almutairi H."/>
            <person name="Gatherer D."/>
        </authorList>
    </citation>
    <scope>NUCLEOTIDE SEQUENCE [LARGE SCALE GENOMIC DNA]</scope>
    <source>
        <strain evidence="2">CUR178</strain>
    </source>
</reference>
<name>A0A836K8P1_LEIEN</name>
<proteinExistence type="predicted"/>
<feature type="transmembrane region" description="Helical" evidence="1">
    <location>
        <begin position="135"/>
        <end position="161"/>
    </location>
</feature>
<organism evidence="2 3">
    <name type="scientific">Leishmania enriettii</name>
    <dbReference type="NCBI Taxonomy" id="5663"/>
    <lineage>
        <taxon>Eukaryota</taxon>
        <taxon>Discoba</taxon>
        <taxon>Euglenozoa</taxon>
        <taxon>Kinetoplastea</taxon>
        <taxon>Metakinetoplastina</taxon>
        <taxon>Trypanosomatida</taxon>
        <taxon>Trypanosomatidae</taxon>
        <taxon>Leishmaniinae</taxon>
        <taxon>Leishmania</taxon>
    </lineage>
</organism>
<evidence type="ECO:0000313" key="3">
    <source>
        <dbReference type="Proteomes" id="UP000674179"/>
    </source>
</evidence>
<dbReference type="RefSeq" id="XP_067688896.1">
    <property type="nucleotide sequence ID" value="XM_067832793.1"/>
</dbReference>
<keyword evidence="1" id="KW-1133">Transmembrane helix</keyword>
<protein>
    <submittedName>
        <fullName evidence="2">Uncharacterized protein</fullName>
    </submittedName>
</protein>
<keyword evidence="1" id="KW-0472">Membrane</keyword>
<accession>A0A836K8P1</accession>
<dbReference type="GeneID" id="94168303"/>
<evidence type="ECO:0000313" key="2">
    <source>
        <dbReference type="EMBL" id="KAG5467374.1"/>
    </source>
</evidence>
<keyword evidence="3" id="KW-1185">Reference proteome</keyword>